<name>A0A1E7MYR6_KITAU</name>
<dbReference type="Proteomes" id="UP000610124">
    <property type="component" value="Unassembled WGS sequence"/>
</dbReference>
<reference evidence="2" key="5">
    <citation type="submission" date="2020-09" db="EMBL/GenBank/DDBJ databases">
        <authorList>
            <person name="Sun Q."/>
            <person name="Ohkuma M."/>
        </authorList>
    </citation>
    <scope>NUCLEOTIDE SEQUENCE</scope>
    <source>
        <strain evidence="2">JCM 4434</strain>
    </source>
</reference>
<reference evidence="3 4" key="2">
    <citation type="submission" date="2014-07" db="EMBL/GenBank/DDBJ databases">
        <authorList>
            <person name="Zhang J.E."/>
            <person name="Yang H."/>
            <person name="Guo J."/>
            <person name="Deng Z."/>
            <person name="Luo H."/>
            <person name="Luo M."/>
            <person name="Zhao B."/>
        </authorList>
    </citation>
    <scope>NUCLEOTIDE SEQUENCE [LARGE SCALE GENOMIC DNA]</scope>
    <source>
        <strain evidence="3">ATCC 10762</strain>
        <strain evidence="4">ATCC 10762 / DSM 40127 / CCM 3239 / JCM 4008 / LMG 5968 / NBRC 12843 / NCIMB 8234 / A-377</strain>
    </source>
</reference>
<keyword evidence="1" id="KW-0812">Transmembrane</keyword>
<feature type="transmembrane region" description="Helical" evidence="1">
    <location>
        <begin position="69"/>
        <end position="86"/>
    </location>
</feature>
<dbReference type="KEGG" id="kau:B6264_17615"/>
<protein>
    <submittedName>
        <fullName evidence="3">Uncharacterized protein</fullName>
    </submittedName>
</protein>
<dbReference type="AlphaFoldDB" id="A0A1E7MYR6"/>
<dbReference type="EMBL" id="BMUB01000002">
    <property type="protein sequence ID" value="GGU59466.1"/>
    <property type="molecule type" value="Genomic_DNA"/>
</dbReference>
<sequence length="125" mass="12988">MTTAVLHGAAAFALPERFRQLPRLAAFALLPWLMLLAVNHETPWVVLDLAEFAALLSLDALLRRRSAAAPWLGGAVALLLAGDALADTACAGPGHAVLAALVMACCVELPLAAVCVLLGREAIRG</sequence>
<accession>A0A8H9HHK8</accession>
<keyword evidence="1" id="KW-0472">Membrane</keyword>
<evidence type="ECO:0000313" key="3">
    <source>
        <dbReference type="EMBL" id="OEV33383.1"/>
    </source>
</evidence>
<dbReference type="GeneID" id="97483902"/>
<dbReference type="Proteomes" id="UP000037395">
    <property type="component" value="Unassembled WGS sequence"/>
</dbReference>
<proteinExistence type="predicted"/>
<dbReference type="EMBL" id="JPRF03000065">
    <property type="protein sequence ID" value="OEV33383.1"/>
    <property type="molecule type" value="Genomic_DNA"/>
</dbReference>
<evidence type="ECO:0000313" key="4">
    <source>
        <dbReference type="Proteomes" id="UP000037395"/>
    </source>
</evidence>
<evidence type="ECO:0000313" key="2">
    <source>
        <dbReference type="EMBL" id="GGU59466.1"/>
    </source>
</evidence>
<feature type="transmembrane region" description="Helical" evidence="1">
    <location>
        <begin position="98"/>
        <end position="119"/>
    </location>
</feature>
<keyword evidence="4" id="KW-1185">Reference proteome</keyword>
<accession>A0A1E7MYR6</accession>
<dbReference type="RefSeq" id="WP_043388503.1">
    <property type="nucleotide sequence ID" value="NZ_BMUB01000002.1"/>
</dbReference>
<reference evidence="2" key="1">
    <citation type="journal article" date="2014" name="Int. J. Syst. Evol. Microbiol.">
        <title>Complete genome sequence of Corynebacterium casei LMG S-19264T (=DSM 44701T), isolated from a smear-ripened cheese.</title>
        <authorList>
            <consortium name="US DOE Joint Genome Institute (JGI-PGF)"/>
            <person name="Walter F."/>
            <person name="Albersmeier A."/>
            <person name="Kalinowski J."/>
            <person name="Ruckert C."/>
        </authorList>
    </citation>
    <scope>NUCLEOTIDE SEQUENCE</scope>
    <source>
        <strain evidence="2">JCM 4434</strain>
    </source>
</reference>
<keyword evidence="1" id="KW-1133">Transmembrane helix</keyword>
<comment type="caution">
    <text evidence="3">The sequence shown here is derived from an EMBL/GenBank/DDBJ whole genome shotgun (WGS) entry which is preliminary data.</text>
</comment>
<reference evidence="4" key="4">
    <citation type="submission" date="2016-08" db="EMBL/GenBank/DDBJ databases">
        <title>Sequencing, assembly and comparative genomics of S. aureofaciens ATCC 10762.</title>
        <authorList>
            <person name="Gradnigo J.S."/>
            <person name="Johnson N."/>
            <person name="Somerville G.A."/>
        </authorList>
    </citation>
    <scope>NUCLEOTIDE SEQUENCE [LARGE SCALE GENOMIC DNA]</scope>
    <source>
        <strain evidence="4">ATCC 10762 / DSM 40127 / CCM 3239 / JCM 4008 / LMG 5968 / NBRC 12843 / NCIMB 8234 / A-377</strain>
    </source>
</reference>
<evidence type="ECO:0000256" key="1">
    <source>
        <dbReference type="SAM" id="Phobius"/>
    </source>
</evidence>
<organism evidence="3 4">
    <name type="scientific">Kitasatospora aureofaciens</name>
    <name type="common">Streptomyces aureofaciens</name>
    <dbReference type="NCBI Taxonomy" id="1894"/>
    <lineage>
        <taxon>Bacteria</taxon>
        <taxon>Bacillati</taxon>
        <taxon>Actinomycetota</taxon>
        <taxon>Actinomycetes</taxon>
        <taxon>Kitasatosporales</taxon>
        <taxon>Streptomycetaceae</taxon>
        <taxon>Kitasatospora</taxon>
    </lineage>
</organism>
<gene>
    <name evidence="2" type="ORF">GCM10010502_07270</name>
    <name evidence="3" type="ORF">HS99_0012390</name>
</gene>
<reference evidence="3" key="3">
    <citation type="submission" date="2016-08" db="EMBL/GenBank/DDBJ databases">
        <title>Sequencing, Assembly and Comparative Genomics of S. aureofaciens ATCC 10762.</title>
        <authorList>
            <person name="Gradnigo J.S."/>
            <person name="Johnson N."/>
            <person name="Somerville G.A."/>
        </authorList>
    </citation>
    <scope>NUCLEOTIDE SEQUENCE [LARGE SCALE GENOMIC DNA]</scope>
    <source>
        <strain evidence="3">ATCC 10762</strain>
    </source>
</reference>